<reference evidence="4 5" key="1">
    <citation type="submission" date="2019-07" db="EMBL/GenBank/DDBJ databases">
        <title>Genomics analysis of Aphanomyces spp. identifies a new class of oomycete effector associated with host adaptation.</title>
        <authorList>
            <person name="Gaulin E."/>
        </authorList>
    </citation>
    <scope>NUCLEOTIDE SEQUENCE [LARGE SCALE GENOMIC DNA]</scope>
    <source>
        <strain evidence="4 5">ATCC 201684</strain>
    </source>
</reference>
<evidence type="ECO:0000313" key="5">
    <source>
        <dbReference type="Proteomes" id="UP000481153"/>
    </source>
</evidence>
<organism evidence="4 5">
    <name type="scientific">Aphanomyces euteiches</name>
    <dbReference type="NCBI Taxonomy" id="100861"/>
    <lineage>
        <taxon>Eukaryota</taxon>
        <taxon>Sar</taxon>
        <taxon>Stramenopiles</taxon>
        <taxon>Oomycota</taxon>
        <taxon>Saprolegniomycetes</taxon>
        <taxon>Saprolegniales</taxon>
        <taxon>Verrucalvaceae</taxon>
        <taxon>Aphanomyces</taxon>
    </lineage>
</organism>
<dbReference type="VEuPathDB" id="FungiDB:AeMF1_018493"/>
<dbReference type="AlphaFoldDB" id="A0A6G0WG27"/>
<evidence type="ECO:0000256" key="3">
    <source>
        <dbReference type="PROSITE-ProRule" id="PRU00023"/>
    </source>
</evidence>
<feature type="repeat" description="ANK" evidence="3">
    <location>
        <begin position="565"/>
        <end position="597"/>
    </location>
</feature>
<keyword evidence="1" id="KW-0677">Repeat</keyword>
<evidence type="ECO:0000256" key="1">
    <source>
        <dbReference type="ARBA" id="ARBA00022737"/>
    </source>
</evidence>
<keyword evidence="2 3" id="KW-0040">ANK repeat</keyword>
<dbReference type="Pfam" id="PF12796">
    <property type="entry name" value="Ank_2"/>
    <property type="match status" value="1"/>
</dbReference>
<dbReference type="PROSITE" id="PS50088">
    <property type="entry name" value="ANK_REPEAT"/>
    <property type="match status" value="2"/>
</dbReference>
<dbReference type="InterPro" id="IPR036770">
    <property type="entry name" value="Ankyrin_rpt-contain_sf"/>
</dbReference>
<sequence length="1200" mass="132700">MTTPSLREKERHINWDIVARELKSPLGSFHEDLLQALQPSFMELAAKNSMILADQLQHFVGRHFPSANATYPRRILEQIQHMRMEVPTDQDAFLKQSSVISNQYISFLELKTALLMPAMISQRLAKHDPHALMPTLQNPIPRYDLPRSPMQIPEYARKIERPREFRANVHKRSRKWLAGPSRPRILIIKEDMVELFQKNDKKANKTITIDKIESLSASNLEFTVHVKGGDSLVLTCDTVATVRECVSELATHCLVHALDTGQPTSETIKLIACGAHVTGGPMRLPPTFQRTNALSFPTSLLGLAYIADEKSRLGRQDNTTHVQALLKAGAPVAHLLHWPFACTFFLRKSPLSRNILDYFLQLRLPLNTAADDAPAMSLLQYLCLMRNVSTIERFVQHISHAELTKCLKYVNGAGDSALHLAVKLDTDLEDAELVASLLIQAAAPKEQSSSTCEETSWVDAYDGSGDSVLLCALKAKMWKTADLLLSHLHASPMRTDKMGRTAVHVALMLDAPFPLQCRLIRACHSKRQLHGLDLRDADGKTPISIAIETRNEAAVVRLLECGAQPGETPLHVAIKTGLPTAAAALVQHGAAWNALDGNGSSPLSLALRYGLYALAYDLIQVMAGESVEWIDPHVGDSLVGLALKAGELELAALLLDLCPADIAHARTLETPLHHVMKLREWLDFVEPKATKKPGKMHRSRFKSKSDGDLSTLLVGDWISQSPHDMHLFVQRVLDGMLLGILKRVSPRISVLCPRRDPSIEPVIYHLVNTNDCMTDDQVDAFTPLHAAARGALSTNHILRWMLLHIADLPVSETIGVAVGPLGDSPLHDAITSLSSQNALDLLECLTGRENADAVVNAVRTDQASALHLACENPKTKLMQSVIAKLLALGAYTEGWNSIGQTPLHVAIEHGADASVIELLCSNGCDLNARTEDGRTPLMVALRANNDTAFVKLMQLGANRKAVVPITRLNLSQLAAAMETIHPVIANLLDRPQRPSIAANEALLVQPQQGGDQEMELRCSVAIQEEMELPELPSPPSKAACPEDEPSVAQPLTDKFWSKPIDQHLDHTLLARLKEEEKATLQLVALEAKHQAREWLLKRVGKQKLLADSLLIRQQYFAQHGRDLDAVHATAQAEKLFVERHMAEMVAEARLEIEREKQLLLYEAMRFKDHASSTSTFFESFISDSSSSVELTDFEPRKTLC</sequence>
<dbReference type="InterPro" id="IPR051165">
    <property type="entry name" value="Multifunctional_ANK_Repeat"/>
</dbReference>
<dbReference type="PANTHER" id="PTHR24123">
    <property type="entry name" value="ANKYRIN REPEAT-CONTAINING"/>
    <property type="match status" value="1"/>
</dbReference>
<dbReference type="SUPFAM" id="SSF48403">
    <property type="entry name" value="Ankyrin repeat"/>
    <property type="match status" value="2"/>
</dbReference>
<dbReference type="Gene3D" id="1.25.40.20">
    <property type="entry name" value="Ankyrin repeat-containing domain"/>
    <property type="match status" value="3"/>
</dbReference>
<dbReference type="EMBL" id="VJMJ01000237">
    <property type="protein sequence ID" value="KAF0725636.1"/>
    <property type="molecule type" value="Genomic_DNA"/>
</dbReference>
<accession>A0A6G0WG27</accession>
<evidence type="ECO:0000313" key="4">
    <source>
        <dbReference type="EMBL" id="KAF0725636.1"/>
    </source>
</evidence>
<comment type="caution">
    <text evidence="4">The sequence shown here is derived from an EMBL/GenBank/DDBJ whole genome shotgun (WGS) entry which is preliminary data.</text>
</comment>
<evidence type="ECO:0000256" key="2">
    <source>
        <dbReference type="ARBA" id="ARBA00023043"/>
    </source>
</evidence>
<dbReference type="Pfam" id="PF13857">
    <property type="entry name" value="Ank_5"/>
    <property type="match status" value="1"/>
</dbReference>
<keyword evidence="5" id="KW-1185">Reference proteome</keyword>
<protein>
    <submittedName>
        <fullName evidence="4">Uncharacterized protein</fullName>
    </submittedName>
</protein>
<dbReference type="InterPro" id="IPR002110">
    <property type="entry name" value="Ankyrin_rpt"/>
</dbReference>
<feature type="repeat" description="ANK" evidence="3">
    <location>
        <begin position="898"/>
        <end position="931"/>
    </location>
</feature>
<gene>
    <name evidence="4" type="ORF">Ae201684_015969</name>
</gene>
<proteinExistence type="predicted"/>
<dbReference type="PROSITE" id="PS50297">
    <property type="entry name" value="ANK_REP_REGION"/>
    <property type="match status" value="2"/>
</dbReference>
<dbReference type="SMART" id="SM00248">
    <property type="entry name" value="ANK"/>
    <property type="match status" value="10"/>
</dbReference>
<name>A0A6G0WG27_9STRA</name>
<dbReference type="Proteomes" id="UP000481153">
    <property type="component" value="Unassembled WGS sequence"/>
</dbReference>
<dbReference type="PANTHER" id="PTHR24123:SF33">
    <property type="entry name" value="PROTEIN HOS4"/>
    <property type="match status" value="1"/>
</dbReference>